<keyword evidence="2" id="KW-1185">Reference proteome</keyword>
<evidence type="ECO:0000313" key="1">
    <source>
        <dbReference type="EMBL" id="THU54498.1"/>
    </source>
</evidence>
<dbReference type="EMBL" id="PYDT01000008">
    <property type="protein sequence ID" value="THU54498.1"/>
    <property type="molecule type" value="Genomic_DNA"/>
</dbReference>
<sequence>MEEEWEAEYPQLAKLNQQVYSSSAVSNYRPPTDSTMGPANYPPVVNVESTSQRSTFEGYTRQHRFKAKDFSEAWNLPSAF</sequence>
<reference evidence="1 2" key="1">
    <citation type="journal article" date="2019" name="Nat. Plants">
        <title>Genome sequencing of Musa balbisiana reveals subgenome evolution and function divergence in polyploid bananas.</title>
        <authorList>
            <person name="Yao X."/>
        </authorList>
    </citation>
    <scope>NUCLEOTIDE SEQUENCE [LARGE SCALE GENOMIC DNA]</scope>
    <source>
        <strain evidence="2">cv. DH-PKW</strain>
        <tissue evidence="1">Leaves</tissue>
    </source>
</reference>
<evidence type="ECO:0000313" key="2">
    <source>
        <dbReference type="Proteomes" id="UP000317650"/>
    </source>
</evidence>
<organism evidence="1 2">
    <name type="scientific">Musa balbisiana</name>
    <name type="common">Banana</name>
    <dbReference type="NCBI Taxonomy" id="52838"/>
    <lineage>
        <taxon>Eukaryota</taxon>
        <taxon>Viridiplantae</taxon>
        <taxon>Streptophyta</taxon>
        <taxon>Embryophyta</taxon>
        <taxon>Tracheophyta</taxon>
        <taxon>Spermatophyta</taxon>
        <taxon>Magnoliopsida</taxon>
        <taxon>Liliopsida</taxon>
        <taxon>Zingiberales</taxon>
        <taxon>Musaceae</taxon>
        <taxon>Musa</taxon>
    </lineage>
</organism>
<comment type="caution">
    <text evidence="1">The sequence shown here is derived from an EMBL/GenBank/DDBJ whole genome shotgun (WGS) entry which is preliminary data.</text>
</comment>
<proteinExistence type="predicted"/>
<gene>
    <name evidence="1" type="ORF">C4D60_Mb10t25710</name>
</gene>
<accession>A0A4S8IZQ3</accession>
<dbReference type="Proteomes" id="UP000317650">
    <property type="component" value="Chromosome 10"/>
</dbReference>
<name>A0A4S8IZQ3_MUSBA</name>
<dbReference type="AlphaFoldDB" id="A0A4S8IZQ3"/>
<protein>
    <submittedName>
        <fullName evidence="1">Uncharacterized protein</fullName>
    </submittedName>
</protein>